<keyword evidence="2" id="KW-1185">Reference proteome</keyword>
<dbReference type="EMBL" id="DS989847">
    <property type="protein sequence ID" value="EDX75977.1"/>
    <property type="molecule type" value="Genomic_DNA"/>
</dbReference>
<dbReference type="Proteomes" id="UP000003835">
    <property type="component" value="Unassembled WGS sequence"/>
</dbReference>
<sequence>MDEFSESVWWLELLRVIPAAFFVPDNPWFRTPEHPPSN</sequence>
<organism evidence="1 2">
    <name type="scientific">Coleofasciculus chthonoplastes PCC 7420</name>
    <dbReference type="NCBI Taxonomy" id="118168"/>
    <lineage>
        <taxon>Bacteria</taxon>
        <taxon>Bacillati</taxon>
        <taxon>Cyanobacteriota</taxon>
        <taxon>Cyanophyceae</taxon>
        <taxon>Coleofasciculales</taxon>
        <taxon>Coleofasciculaceae</taxon>
        <taxon>Coleofasciculus</taxon>
    </lineage>
</organism>
<dbReference type="STRING" id="118168.MC7420_5411"/>
<protein>
    <submittedName>
        <fullName evidence="1">Uncharacterized protein</fullName>
    </submittedName>
</protein>
<proteinExistence type="predicted"/>
<accession>B4VPB6</accession>
<evidence type="ECO:0000313" key="2">
    <source>
        <dbReference type="Proteomes" id="UP000003835"/>
    </source>
</evidence>
<evidence type="ECO:0000313" key="1">
    <source>
        <dbReference type="EMBL" id="EDX75977.1"/>
    </source>
</evidence>
<gene>
    <name evidence="1" type="ORF">MC7420_5411</name>
</gene>
<dbReference type="HOGENOM" id="CLU_3326829_0_0_3"/>
<dbReference type="AlphaFoldDB" id="B4VPB6"/>
<name>B4VPB6_9CYAN</name>
<reference evidence="1 2" key="1">
    <citation type="submission" date="2008-07" db="EMBL/GenBank/DDBJ databases">
        <authorList>
            <person name="Tandeau de Marsac N."/>
            <person name="Ferriera S."/>
            <person name="Johnson J."/>
            <person name="Kravitz S."/>
            <person name="Beeson K."/>
            <person name="Sutton G."/>
            <person name="Rogers Y.-H."/>
            <person name="Friedman R."/>
            <person name="Frazier M."/>
            <person name="Venter J.C."/>
        </authorList>
    </citation>
    <scope>NUCLEOTIDE SEQUENCE [LARGE SCALE GENOMIC DNA]</scope>
    <source>
        <strain evidence="1 2">PCC 7420</strain>
    </source>
</reference>